<evidence type="ECO:0000256" key="6">
    <source>
        <dbReference type="HAMAP-Rule" id="MF_00242"/>
    </source>
</evidence>
<keyword evidence="6" id="KW-0963">Cytoplasm</keyword>
<dbReference type="EMBL" id="JBGEWD010000001">
    <property type="protein sequence ID" value="MEY7998840.1"/>
    <property type="molecule type" value="Genomic_DNA"/>
</dbReference>
<comment type="subcellular location">
    <subcellularLocation>
        <location evidence="6">Cytoplasm</location>
    </subcellularLocation>
</comment>
<dbReference type="PRINTS" id="PR01466">
    <property type="entry name" value="ARGDEIMINASE"/>
</dbReference>
<feature type="active site" description="Amidino-cysteine intermediate" evidence="6">
    <location>
        <position position="412"/>
    </location>
</feature>
<sequence>METKVLSDNSHSGKLKKGLNVNSEIGRLKTVLLHRPGEEIENLTPDLLNRLLFDDIPYLKIARQEHDAFADILRRKGAEVLYLEDLAAESLEDAEVKLQFISQFIDEAKVESDMLKEALTEYFLGFSNRKMINKMMAGVRKEELNDYNRISLYDQVNDSYPFLCDPMPNLYFTRDPFATIGNGITLNHMRTETRNRETIFAKYIFKNHPRFKDCNIPLWFDRDEDTSLEGGDELILNDTTLAIGISQRTDSASIEKVCKRLFLKKSNFKTILAFQIPVSRAFMHLDTVFTMVDYDKFTVHPEIEGPLVVYEITRNDSRANGLNVVKQNIELQKILEKYLDRKITLIRCGGGDRIHAAREQWNDGSNTLAIAPGEVVVYSRNHVTNKLLKEYGIKLNIIPSSELSRGRGGPRCMSMPFWREDL</sequence>
<keyword evidence="3 6" id="KW-0056">Arginine metabolism</keyword>
<comment type="catalytic activity">
    <reaction evidence="5 6">
        <text>L-arginine + H2O = L-citrulline + NH4(+)</text>
        <dbReference type="Rhea" id="RHEA:19597"/>
        <dbReference type="ChEBI" id="CHEBI:15377"/>
        <dbReference type="ChEBI" id="CHEBI:28938"/>
        <dbReference type="ChEBI" id="CHEBI:32682"/>
        <dbReference type="ChEBI" id="CHEBI:57743"/>
        <dbReference type="EC" id="3.5.3.6"/>
    </reaction>
</comment>
<proteinExistence type="inferred from homology"/>
<dbReference type="HAMAP" id="MF_00242">
    <property type="entry name" value="Arg_deiminase"/>
    <property type="match status" value="1"/>
</dbReference>
<dbReference type="NCBIfam" id="NF002381">
    <property type="entry name" value="PRK01388.1"/>
    <property type="match status" value="1"/>
</dbReference>
<gene>
    <name evidence="6 7" type="primary">arcA</name>
    <name evidence="7" type="ORF">AB8U03_01285</name>
</gene>
<evidence type="ECO:0000313" key="8">
    <source>
        <dbReference type="Proteomes" id="UP001564657"/>
    </source>
</evidence>
<dbReference type="SUPFAM" id="SSF55909">
    <property type="entry name" value="Pentein"/>
    <property type="match status" value="1"/>
</dbReference>
<comment type="pathway">
    <text evidence="1 6">Amino-acid degradation; L-arginine degradation via ADI pathway; carbamoyl phosphate from L-arginine: step 1/2.</text>
</comment>
<evidence type="ECO:0000256" key="1">
    <source>
        <dbReference type="ARBA" id="ARBA00005213"/>
    </source>
</evidence>
<dbReference type="InterPro" id="IPR003876">
    <property type="entry name" value="Arg_deiminase"/>
</dbReference>
<evidence type="ECO:0000313" key="7">
    <source>
        <dbReference type="EMBL" id="MEY7998840.1"/>
    </source>
</evidence>
<protein>
    <recommendedName>
        <fullName evidence="6">Arginine deiminase</fullName>
        <shortName evidence="6">ADI</shortName>
        <ecNumber evidence="6">3.5.3.6</ecNumber>
    </recommendedName>
    <alternativeName>
        <fullName evidence="6">Arginine dihydrolase</fullName>
        <shortName evidence="6">AD</shortName>
    </alternativeName>
</protein>
<evidence type="ECO:0000256" key="5">
    <source>
        <dbReference type="ARBA" id="ARBA00049429"/>
    </source>
</evidence>
<comment type="similarity">
    <text evidence="2 6">Belongs to the arginine deiminase family.</text>
</comment>
<dbReference type="Proteomes" id="UP001564657">
    <property type="component" value="Unassembled WGS sequence"/>
</dbReference>
<name>A0ABV4BJX8_9CLOT</name>
<dbReference type="Pfam" id="PF02274">
    <property type="entry name" value="ADI"/>
    <property type="match status" value="1"/>
</dbReference>
<dbReference type="PANTHER" id="PTHR47271:SF2">
    <property type="entry name" value="ARGININE DEIMINASE"/>
    <property type="match status" value="1"/>
</dbReference>
<dbReference type="PIRSF" id="PIRSF006356">
    <property type="entry name" value="Arg_deiminase"/>
    <property type="match status" value="1"/>
</dbReference>
<evidence type="ECO:0000256" key="2">
    <source>
        <dbReference type="ARBA" id="ARBA00010206"/>
    </source>
</evidence>
<dbReference type="EC" id="3.5.3.6" evidence="6"/>
<keyword evidence="4 6" id="KW-0378">Hydrolase</keyword>
<evidence type="ECO:0000256" key="4">
    <source>
        <dbReference type="ARBA" id="ARBA00022801"/>
    </source>
</evidence>
<dbReference type="RefSeq" id="WP_369702720.1">
    <property type="nucleotide sequence ID" value="NZ_JBGEWD010000001.1"/>
</dbReference>
<dbReference type="Gene3D" id="3.75.10.10">
    <property type="entry name" value="L-arginine/glycine Amidinotransferase, Chain A"/>
    <property type="match status" value="1"/>
</dbReference>
<keyword evidence="8" id="KW-1185">Reference proteome</keyword>
<comment type="caution">
    <text evidence="7">The sequence shown here is derived from an EMBL/GenBank/DDBJ whole genome shotgun (WGS) entry which is preliminary data.</text>
</comment>
<accession>A0ABV4BJX8</accession>
<organism evidence="7 8">
    <name type="scientific">Clostridium moutaii</name>
    <dbReference type="NCBI Taxonomy" id="3240932"/>
    <lineage>
        <taxon>Bacteria</taxon>
        <taxon>Bacillati</taxon>
        <taxon>Bacillota</taxon>
        <taxon>Clostridia</taxon>
        <taxon>Eubacteriales</taxon>
        <taxon>Clostridiaceae</taxon>
        <taxon>Clostridium</taxon>
    </lineage>
</organism>
<dbReference type="NCBIfam" id="TIGR01078">
    <property type="entry name" value="arcA"/>
    <property type="match status" value="1"/>
</dbReference>
<evidence type="ECO:0000256" key="3">
    <source>
        <dbReference type="ARBA" id="ARBA00022503"/>
    </source>
</evidence>
<dbReference type="GO" id="GO:0016990">
    <property type="term" value="F:arginine deiminase activity"/>
    <property type="evidence" value="ECO:0007669"/>
    <property type="project" value="UniProtKB-EC"/>
</dbReference>
<reference evidence="7 8" key="1">
    <citation type="submission" date="2024-08" db="EMBL/GenBank/DDBJ databases">
        <title>Clostridium lapicellarii sp. nov., and Clostridium renhuaiense sp. nov., two species isolated from the mud in a fermentation cellar used for producing sauce-flavour Chinese liquors.</title>
        <authorList>
            <person name="Yang F."/>
            <person name="Wang H."/>
            <person name="Chen L.Q."/>
            <person name="Zhou N."/>
            <person name="Lu J.J."/>
            <person name="Pu X.X."/>
            <person name="Wan B."/>
            <person name="Wang L."/>
            <person name="Liu S.J."/>
        </authorList>
    </citation>
    <scope>NUCLEOTIDE SEQUENCE [LARGE SCALE GENOMIC DNA]</scope>
    <source>
        <strain evidence="7 8">MT-5</strain>
    </source>
</reference>
<dbReference type="PANTHER" id="PTHR47271">
    <property type="entry name" value="ARGININE DEIMINASE"/>
    <property type="match status" value="1"/>
</dbReference>
<dbReference type="Gene3D" id="1.10.3930.10">
    <property type="entry name" value="Arginine deiminase"/>
    <property type="match status" value="1"/>
</dbReference>